<evidence type="ECO:0000256" key="1">
    <source>
        <dbReference type="SAM" id="MobiDB-lite"/>
    </source>
</evidence>
<proteinExistence type="predicted"/>
<protein>
    <submittedName>
        <fullName evidence="2">Uncharacterized protein</fullName>
    </submittedName>
</protein>
<sequence>MSISGALAFSIYVDWFNAHGKSTQLARIGPIMLLCLDLPPKKIEARECICCMNHPLSTGANLPSIELPINGTDKGAQTAMARLPYFTHLNRSFRILYLCCHPHGHCRSQIEEICPQLHYTCSYQNHKSTIAQWLWASPQQRPETSSEYGEQYSILEDLLYLDATRMGHLNIMHNLILGILKDHAAFKLCTPESKSKIFFRSCSKSNDTNSSDSDSMTSKSCLDQITLREACSLIRESAKIINESLPTTSTQRNCLPIPTPHKQHPSSGSADISSFDVD</sequence>
<comment type="caution">
    <text evidence="2">The sequence shown here is derived from an EMBL/GenBank/DDBJ whole genome shotgun (WGS) entry which is preliminary data.</text>
</comment>
<dbReference type="AlphaFoldDB" id="A0A9Q3CTX4"/>
<evidence type="ECO:0000313" key="3">
    <source>
        <dbReference type="Proteomes" id="UP000765509"/>
    </source>
</evidence>
<accession>A0A9Q3CTX4</accession>
<dbReference type="OrthoDB" id="2506909at2759"/>
<keyword evidence="3" id="KW-1185">Reference proteome</keyword>
<evidence type="ECO:0000313" key="2">
    <source>
        <dbReference type="EMBL" id="MBW0488788.1"/>
    </source>
</evidence>
<name>A0A9Q3CTX4_9BASI</name>
<reference evidence="2" key="1">
    <citation type="submission" date="2021-03" db="EMBL/GenBank/DDBJ databases">
        <title>Draft genome sequence of rust myrtle Austropuccinia psidii MF-1, a brazilian biotype.</title>
        <authorList>
            <person name="Quecine M.C."/>
            <person name="Pachon D.M.R."/>
            <person name="Bonatelli M.L."/>
            <person name="Correr F.H."/>
            <person name="Franceschini L.M."/>
            <person name="Leite T.F."/>
            <person name="Margarido G.R.A."/>
            <person name="Almeida C.A."/>
            <person name="Ferrarezi J.A."/>
            <person name="Labate C.A."/>
        </authorList>
    </citation>
    <scope>NUCLEOTIDE SEQUENCE</scope>
    <source>
        <strain evidence="2">MF-1</strain>
    </source>
</reference>
<organism evidence="2 3">
    <name type="scientific">Austropuccinia psidii MF-1</name>
    <dbReference type="NCBI Taxonomy" id="1389203"/>
    <lineage>
        <taxon>Eukaryota</taxon>
        <taxon>Fungi</taxon>
        <taxon>Dikarya</taxon>
        <taxon>Basidiomycota</taxon>
        <taxon>Pucciniomycotina</taxon>
        <taxon>Pucciniomycetes</taxon>
        <taxon>Pucciniales</taxon>
        <taxon>Sphaerophragmiaceae</taxon>
        <taxon>Austropuccinia</taxon>
    </lineage>
</organism>
<dbReference type="Proteomes" id="UP000765509">
    <property type="component" value="Unassembled WGS sequence"/>
</dbReference>
<gene>
    <name evidence="2" type="ORF">O181_028503</name>
</gene>
<dbReference type="EMBL" id="AVOT02009768">
    <property type="protein sequence ID" value="MBW0488788.1"/>
    <property type="molecule type" value="Genomic_DNA"/>
</dbReference>
<feature type="region of interest" description="Disordered" evidence="1">
    <location>
        <begin position="251"/>
        <end position="278"/>
    </location>
</feature>